<name>A0A8J2TT57_9FLAO</name>
<reference evidence="1 2" key="1">
    <citation type="journal article" date="2014" name="Int. J. Syst. Evol. Microbiol.">
        <title>Complete genome sequence of Corynebacterium casei LMG S-19264T (=DSM 44701T), isolated from a smear-ripened cheese.</title>
        <authorList>
            <consortium name="US DOE Joint Genome Institute (JGI-PGF)"/>
            <person name="Walter F."/>
            <person name="Albersmeier A."/>
            <person name="Kalinowski J."/>
            <person name="Ruckert C."/>
        </authorList>
    </citation>
    <scope>NUCLEOTIDE SEQUENCE [LARGE SCALE GENOMIC DNA]</scope>
    <source>
        <strain evidence="1 2">CGMCC 1.15295</strain>
    </source>
</reference>
<protein>
    <recommendedName>
        <fullName evidence="3">7-cyano-7-deazaguanine synthase</fullName>
    </recommendedName>
</protein>
<evidence type="ECO:0008006" key="3">
    <source>
        <dbReference type="Google" id="ProtNLM"/>
    </source>
</evidence>
<dbReference type="AlphaFoldDB" id="A0A8J2TT57"/>
<accession>A0A8J2TT57</accession>
<dbReference type="InterPro" id="IPR014729">
    <property type="entry name" value="Rossmann-like_a/b/a_fold"/>
</dbReference>
<gene>
    <name evidence="1" type="ORF">GCM10011531_07170</name>
</gene>
<dbReference type="EMBL" id="BMIC01000001">
    <property type="protein sequence ID" value="GFZ79802.1"/>
    <property type="molecule type" value="Genomic_DNA"/>
</dbReference>
<dbReference type="NCBIfam" id="NF041925">
    <property type="entry name" value="QatC"/>
    <property type="match status" value="1"/>
</dbReference>
<dbReference type="InterPro" id="IPR049676">
    <property type="entry name" value="QatC"/>
</dbReference>
<keyword evidence="2" id="KW-1185">Reference proteome</keyword>
<evidence type="ECO:0000313" key="2">
    <source>
        <dbReference type="Proteomes" id="UP000598120"/>
    </source>
</evidence>
<sequence>MKTWNIIIKHDTKDSFDVEISSAEEKLSINTYDIKDQNSILSTNVFKEFDKLNLTPSLMAKDLMHLALSVYTIDQIVSRDRYGFQGWSRHFKINYPVYSLNEWDAVKIKLEKLLSFLSGDKWEIEFRKKVDSNGKQMELISNPNPLKIQKVALFSGGLDSFVGAIDLLENKTKVAFVSHYKRGSEGSVQTKLYSELSNYYGDKAFAFSQFYVQPKQKHKNATKEISSRARSFLFICLGLTVANSLGDDIEFIIPENGLISLNVPLTGTRLSSHSTRTTHPFYISLFIEIIRELGIENEVYNPYQLKTKGEMMAECKNQKILKKLSPTTLSCSHSEISRYAKLPPGIHCGYCVPCIIRRSAEKKSNITGTQYVHDITKSTPHPKKKSGSDIRAFKLALKRLEGKSKESVMFDLLSSGSLPFESKDDLYLYIDTYLRGMDEVNEFLK</sequence>
<dbReference type="Proteomes" id="UP000598120">
    <property type="component" value="Unassembled WGS sequence"/>
</dbReference>
<evidence type="ECO:0000313" key="1">
    <source>
        <dbReference type="EMBL" id="GFZ79802.1"/>
    </source>
</evidence>
<dbReference type="Gene3D" id="3.40.50.620">
    <property type="entry name" value="HUPs"/>
    <property type="match status" value="1"/>
</dbReference>
<dbReference type="RefSeq" id="WP_188604964.1">
    <property type="nucleotide sequence ID" value="NZ_BMIC01000001.1"/>
</dbReference>
<proteinExistence type="predicted"/>
<comment type="caution">
    <text evidence="1">The sequence shown here is derived from an EMBL/GenBank/DDBJ whole genome shotgun (WGS) entry which is preliminary data.</text>
</comment>
<organism evidence="1 2">
    <name type="scientific">Aquaticitalea lipolytica</name>
    <dbReference type="NCBI Taxonomy" id="1247562"/>
    <lineage>
        <taxon>Bacteria</taxon>
        <taxon>Pseudomonadati</taxon>
        <taxon>Bacteroidota</taxon>
        <taxon>Flavobacteriia</taxon>
        <taxon>Flavobacteriales</taxon>
        <taxon>Flavobacteriaceae</taxon>
        <taxon>Aquaticitalea</taxon>
    </lineage>
</organism>
<dbReference type="SUPFAM" id="SSF52402">
    <property type="entry name" value="Adenine nucleotide alpha hydrolases-like"/>
    <property type="match status" value="1"/>
</dbReference>